<dbReference type="InterPro" id="IPR029045">
    <property type="entry name" value="ClpP/crotonase-like_dom_sf"/>
</dbReference>
<evidence type="ECO:0000259" key="5">
    <source>
        <dbReference type="Pfam" id="PF01343"/>
    </source>
</evidence>
<dbReference type="Pfam" id="PF01343">
    <property type="entry name" value="Peptidase_S49"/>
    <property type="match status" value="1"/>
</dbReference>
<accession>A0ABR9CQF1</accession>
<keyword evidence="4" id="KW-0720">Serine protease</keyword>
<dbReference type="InterPro" id="IPR001907">
    <property type="entry name" value="ClpP"/>
</dbReference>
<feature type="domain" description="Peptidase S49" evidence="5">
    <location>
        <begin position="86"/>
        <end position="227"/>
    </location>
</feature>
<evidence type="ECO:0000313" key="6">
    <source>
        <dbReference type="EMBL" id="MBD8893060.1"/>
    </source>
</evidence>
<evidence type="ECO:0000313" key="7">
    <source>
        <dbReference type="Proteomes" id="UP000632063"/>
    </source>
</evidence>
<sequence length="289" mass="30734">MIDTLRGLLPKKFRSQGPVIPVVRLQGAIGMATPLRPGLSLATVAQPLEKAFSFKKAPAVALVVNSPGGSPVQSRLIYQRIRELAKEKEKEVLVFVEDVAASGGYMIALAGDEIIADPCAIVGSIGVVSAGFGFTDLIKKVGVERRVYTAGEKKVILDPFQPENPDDISYLKGLQQEIHDIFIEMVKSRRGDVLSGGEDVFSGKFWTGSSARGLGLIDGLGHLRGTLKERYGSKAEPKLISAPRGLFGRRSSVGGGVAALASFSGGVQGLGNDIISSLEERGLWARYGL</sequence>
<proteinExistence type="inferred from homology"/>
<comment type="similarity">
    <text evidence="1">Belongs to the peptidase S49 family.</text>
</comment>
<dbReference type="RefSeq" id="WP_192149177.1">
    <property type="nucleotide sequence ID" value="NZ_JACYXI010000010.1"/>
</dbReference>
<dbReference type="Gene3D" id="6.20.330.10">
    <property type="match status" value="1"/>
</dbReference>
<evidence type="ECO:0000256" key="3">
    <source>
        <dbReference type="ARBA" id="ARBA00022801"/>
    </source>
</evidence>
<dbReference type="PANTHER" id="PTHR42987:SF8">
    <property type="entry name" value="PROTEINASE"/>
    <property type="match status" value="1"/>
</dbReference>
<keyword evidence="3" id="KW-0378">Hydrolase</keyword>
<gene>
    <name evidence="6" type="ORF">IG616_16075</name>
</gene>
<keyword evidence="2" id="KW-0645">Protease</keyword>
<evidence type="ECO:0000256" key="1">
    <source>
        <dbReference type="ARBA" id="ARBA00008683"/>
    </source>
</evidence>
<reference evidence="6 7" key="2">
    <citation type="journal article" date="2021" name="Int. J. Syst. Evol. Microbiol.">
        <title>Roseibium litorale sp. nov., isolated from a tidal flat sediment and proposal for the reclassification of Labrenzia polysiphoniae as Roseibium polysiphoniae comb. nov.</title>
        <authorList>
            <person name="Liu Y."/>
            <person name="Pei T."/>
            <person name="Du J."/>
            <person name="Chao M."/>
            <person name="Deng M.R."/>
            <person name="Zhu H."/>
        </authorList>
    </citation>
    <scope>NUCLEOTIDE SEQUENCE [LARGE SCALE GENOMIC DNA]</scope>
    <source>
        <strain evidence="6 7">4C16A</strain>
    </source>
</reference>
<evidence type="ECO:0000256" key="2">
    <source>
        <dbReference type="ARBA" id="ARBA00022670"/>
    </source>
</evidence>
<dbReference type="SUPFAM" id="SSF52096">
    <property type="entry name" value="ClpP/crotonase"/>
    <property type="match status" value="1"/>
</dbReference>
<dbReference type="CDD" id="cd07023">
    <property type="entry name" value="S49_Sppa_N_C"/>
    <property type="match status" value="1"/>
</dbReference>
<protein>
    <submittedName>
        <fullName evidence="6">S49 family peptidase</fullName>
    </submittedName>
</protein>
<reference evidence="7" key="1">
    <citation type="submission" date="2020-09" db="EMBL/GenBank/DDBJ databases">
        <title>The genome sequence of strain Labrenzia suaedae 4C16A.</title>
        <authorList>
            <person name="Liu Y."/>
        </authorList>
    </citation>
    <scope>NUCLEOTIDE SEQUENCE [LARGE SCALE GENOMIC DNA]</scope>
    <source>
        <strain evidence="7">4C16A</strain>
    </source>
</reference>
<comment type="caution">
    <text evidence="6">The sequence shown here is derived from an EMBL/GenBank/DDBJ whole genome shotgun (WGS) entry which is preliminary data.</text>
</comment>
<keyword evidence="7" id="KW-1185">Reference proteome</keyword>
<dbReference type="PANTHER" id="PTHR42987">
    <property type="entry name" value="PEPTIDASE S49"/>
    <property type="match status" value="1"/>
</dbReference>
<dbReference type="InterPro" id="IPR002142">
    <property type="entry name" value="Peptidase_S49"/>
</dbReference>
<name>A0ABR9CQF1_9HYPH</name>
<dbReference type="EMBL" id="JACYXI010000010">
    <property type="protein sequence ID" value="MBD8893060.1"/>
    <property type="molecule type" value="Genomic_DNA"/>
</dbReference>
<dbReference type="Gene3D" id="3.90.226.10">
    <property type="entry name" value="2-enoyl-CoA Hydratase, Chain A, domain 1"/>
    <property type="match status" value="1"/>
</dbReference>
<evidence type="ECO:0000256" key="4">
    <source>
        <dbReference type="ARBA" id="ARBA00022825"/>
    </source>
</evidence>
<dbReference type="PRINTS" id="PR00127">
    <property type="entry name" value="CLPPROTEASEP"/>
</dbReference>
<dbReference type="Proteomes" id="UP000632063">
    <property type="component" value="Unassembled WGS sequence"/>
</dbReference>
<organism evidence="6 7">
    <name type="scientific">Roseibium litorale</name>
    <dbReference type="NCBI Taxonomy" id="2803841"/>
    <lineage>
        <taxon>Bacteria</taxon>
        <taxon>Pseudomonadati</taxon>
        <taxon>Pseudomonadota</taxon>
        <taxon>Alphaproteobacteria</taxon>
        <taxon>Hyphomicrobiales</taxon>
        <taxon>Stappiaceae</taxon>
        <taxon>Roseibium</taxon>
    </lineage>
</organism>
<dbReference type="InterPro" id="IPR047272">
    <property type="entry name" value="S49_SppA_C"/>
</dbReference>